<dbReference type="EMBL" id="FJUW01000005">
    <property type="protein sequence ID" value="CZS92229.1"/>
    <property type="molecule type" value="Genomic_DNA"/>
</dbReference>
<dbReference type="InterPro" id="IPR029058">
    <property type="entry name" value="AB_hydrolase_fold"/>
</dbReference>
<dbReference type="InParanoid" id="A0A1E1K2D3"/>
<organism evidence="3 4">
    <name type="scientific">Rhynchosporium graminicola</name>
    <dbReference type="NCBI Taxonomy" id="2792576"/>
    <lineage>
        <taxon>Eukaryota</taxon>
        <taxon>Fungi</taxon>
        <taxon>Dikarya</taxon>
        <taxon>Ascomycota</taxon>
        <taxon>Pezizomycotina</taxon>
        <taxon>Leotiomycetes</taxon>
        <taxon>Helotiales</taxon>
        <taxon>Ploettnerulaceae</taxon>
        <taxon>Rhynchosporium</taxon>
    </lineage>
</organism>
<sequence>MLSISLLISIASLIPRATWSDGLVVPIASGKMLYRQKHTSHSQFWGIPYAQPPAGDLRFQPSQTLKSDGIKNATAFAPYCMQRFNNGSTIYTAQLPQFLRPQEQALPEFLYIPGGGFTSGSANWIAKFPDQWIQRTQGQVVFVMNGYRVNVFGFPNAIGLTDQNPGLLDQSKTVEWARDKIAASGGNPKRITPWGQPARGASSNVYGYACLEDAIVSILISDSESANLRSSPEIQHSNFTPLASLVGCGDLEAKLALSKIIESSLRP</sequence>
<keyword evidence="1" id="KW-0732">Signal</keyword>
<accession>A0A1E1K2D3</accession>
<name>A0A1E1K2D3_9HELO</name>
<proteinExistence type="predicted"/>
<evidence type="ECO:0000313" key="4">
    <source>
        <dbReference type="Proteomes" id="UP000178129"/>
    </source>
</evidence>
<evidence type="ECO:0000256" key="1">
    <source>
        <dbReference type="SAM" id="SignalP"/>
    </source>
</evidence>
<feature type="chain" id="PRO_5009445632" description="Carboxylesterase type B domain-containing protein" evidence="1">
    <location>
        <begin position="21"/>
        <end position="267"/>
    </location>
</feature>
<dbReference type="AlphaFoldDB" id="A0A1E1K2D3"/>
<comment type="caution">
    <text evidence="3">The sequence shown here is derived from an EMBL/GenBank/DDBJ whole genome shotgun (WGS) entry which is preliminary data.</text>
</comment>
<dbReference type="PANTHER" id="PTHR11559">
    <property type="entry name" value="CARBOXYLESTERASE"/>
    <property type="match status" value="1"/>
</dbReference>
<dbReference type="STRING" id="914237.A0A1E1K2D3"/>
<feature type="signal peptide" evidence="1">
    <location>
        <begin position="1"/>
        <end position="20"/>
    </location>
</feature>
<dbReference type="InterPro" id="IPR050309">
    <property type="entry name" value="Type-B_Carboxylest/Lipase"/>
</dbReference>
<feature type="domain" description="Carboxylesterase type B" evidence="2">
    <location>
        <begin position="30"/>
        <end position="249"/>
    </location>
</feature>
<keyword evidence="4" id="KW-1185">Reference proteome</keyword>
<dbReference type="Gene3D" id="3.40.50.1820">
    <property type="entry name" value="alpha/beta hydrolase"/>
    <property type="match status" value="1"/>
</dbReference>
<dbReference type="Pfam" id="PF00135">
    <property type="entry name" value="COesterase"/>
    <property type="match status" value="1"/>
</dbReference>
<gene>
    <name evidence="3" type="ORF">RCO7_00757</name>
</gene>
<evidence type="ECO:0000313" key="3">
    <source>
        <dbReference type="EMBL" id="CZS92229.1"/>
    </source>
</evidence>
<reference evidence="4" key="1">
    <citation type="submission" date="2016-03" db="EMBL/GenBank/DDBJ databases">
        <authorList>
            <person name="Ploux O."/>
        </authorList>
    </citation>
    <scope>NUCLEOTIDE SEQUENCE [LARGE SCALE GENOMIC DNA]</scope>
    <source>
        <strain evidence="4">UK7</strain>
    </source>
</reference>
<protein>
    <recommendedName>
        <fullName evidence="2">Carboxylesterase type B domain-containing protein</fullName>
    </recommendedName>
</protein>
<dbReference type="SUPFAM" id="SSF53474">
    <property type="entry name" value="alpha/beta-Hydrolases"/>
    <property type="match status" value="1"/>
</dbReference>
<evidence type="ECO:0000259" key="2">
    <source>
        <dbReference type="Pfam" id="PF00135"/>
    </source>
</evidence>
<dbReference type="Proteomes" id="UP000178129">
    <property type="component" value="Unassembled WGS sequence"/>
</dbReference>
<dbReference type="InterPro" id="IPR002018">
    <property type="entry name" value="CarbesteraseB"/>
</dbReference>